<comment type="caution">
    <text evidence="1">Lacks conserved residue(s) required for the propagation of feature annotation.</text>
</comment>
<dbReference type="Proteomes" id="UP000095287">
    <property type="component" value="Unplaced"/>
</dbReference>
<feature type="region of interest" description="Disordered" evidence="2">
    <location>
        <begin position="250"/>
        <end position="292"/>
    </location>
</feature>
<dbReference type="PROSITE" id="PS50026">
    <property type="entry name" value="EGF_3"/>
    <property type="match status" value="1"/>
</dbReference>
<reference evidence="6" key="1">
    <citation type="submission" date="2016-11" db="UniProtKB">
        <authorList>
            <consortium name="WormBaseParasite"/>
        </authorList>
    </citation>
    <scope>IDENTIFICATION</scope>
</reference>
<dbReference type="Gene3D" id="2.10.25.10">
    <property type="entry name" value="Laminin"/>
    <property type="match status" value="1"/>
</dbReference>
<feature type="disulfide bond" evidence="1">
    <location>
        <begin position="105"/>
        <end position="114"/>
    </location>
</feature>
<accession>A0A1I7Z5B7</accession>
<organism evidence="5 6">
    <name type="scientific">Steinernema glaseri</name>
    <dbReference type="NCBI Taxonomy" id="37863"/>
    <lineage>
        <taxon>Eukaryota</taxon>
        <taxon>Metazoa</taxon>
        <taxon>Ecdysozoa</taxon>
        <taxon>Nematoda</taxon>
        <taxon>Chromadorea</taxon>
        <taxon>Rhabditida</taxon>
        <taxon>Tylenchina</taxon>
        <taxon>Panagrolaimomorpha</taxon>
        <taxon>Strongyloidoidea</taxon>
        <taxon>Steinernematidae</taxon>
        <taxon>Steinernema</taxon>
    </lineage>
</organism>
<evidence type="ECO:0000256" key="1">
    <source>
        <dbReference type="PROSITE-ProRule" id="PRU00076"/>
    </source>
</evidence>
<keyword evidence="1" id="KW-0245">EGF-like domain</keyword>
<dbReference type="WBParaSite" id="L893_g22977.t1">
    <property type="protein sequence ID" value="L893_g22977.t1"/>
    <property type="gene ID" value="L893_g22977"/>
</dbReference>
<feature type="chain" id="PRO_5009313031" evidence="3">
    <location>
        <begin position="21"/>
        <end position="292"/>
    </location>
</feature>
<dbReference type="InterPro" id="IPR000742">
    <property type="entry name" value="EGF"/>
</dbReference>
<sequence length="292" mass="32150">MRSLQSAALTITFVLHVSVAQDESNYTSGDLTLSSTPCHKSTDCPCPPSYFGERCEKYCDNGILVTSVGGTQFCSCVLDYYGEECKDITCLNNGTKNKLTGRCDCTSNFMGYRCETNITNMIKSTFTHYHLNDSQSPVRDISHKIYGAMFALVWVLAVYVGCRRQIQICNSCMPDTRAAYTYPQTNSFSTGGSRQDMTDPVYVGVVHVRQPAQLTEAPPPYVPPTSQAQISGDDGLPTYEEARKLSNLGQNIAQESPHRSTLSASNGEVSRDTNVNRFPALDSLAPPYSTRF</sequence>
<dbReference type="PROSITE" id="PS00022">
    <property type="entry name" value="EGF_1"/>
    <property type="match status" value="1"/>
</dbReference>
<evidence type="ECO:0000313" key="6">
    <source>
        <dbReference type="WBParaSite" id="L893_g22977.t1"/>
    </source>
</evidence>
<name>A0A1I7Z5B7_9BILA</name>
<proteinExistence type="predicted"/>
<keyword evidence="5" id="KW-1185">Reference proteome</keyword>
<evidence type="ECO:0000256" key="3">
    <source>
        <dbReference type="SAM" id="SignalP"/>
    </source>
</evidence>
<dbReference type="AlphaFoldDB" id="A0A1I7Z5B7"/>
<evidence type="ECO:0000259" key="4">
    <source>
        <dbReference type="PROSITE" id="PS50026"/>
    </source>
</evidence>
<evidence type="ECO:0000256" key="2">
    <source>
        <dbReference type="SAM" id="MobiDB-lite"/>
    </source>
</evidence>
<protein>
    <submittedName>
        <fullName evidence="6">EGF-like domain-containing protein</fullName>
    </submittedName>
</protein>
<evidence type="ECO:0000313" key="5">
    <source>
        <dbReference type="Proteomes" id="UP000095287"/>
    </source>
</evidence>
<keyword evidence="1" id="KW-1015">Disulfide bond</keyword>
<keyword evidence="3" id="KW-0732">Signal</keyword>
<feature type="domain" description="EGF-like" evidence="4">
    <location>
        <begin position="81"/>
        <end position="115"/>
    </location>
</feature>
<feature type="signal peptide" evidence="3">
    <location>
        <begin position="1"/>
        <end position="20"/>
    </location>
</feature>
<feature type="compositionally biased region" description="Polar residues" evidence="2">
    <location>
        <begin position="250"/>
        <end position="276"/>
    </location>
</feature>